<keyword evidence="6" id="KW-1133">Transmembrane helix</keyword>
<keyword evidence="5" id="KW-0653">Protein transport</keyword>
<keyword evidence="8" id="KW-0472">Membrane</keyword>
<evidence type="ECO:0000256" key="14">
    <source>
        <dbReference type="SAM" id="MobiDB-lite"/>
    </source>
</evidence>
<evidence type="ECO:0000256" key="7">
    <source>
        <dbReference type="ARBA" id="ARBA00023010"/>
    </source>
</evidence>
<evidence type="ECO:0000256" key="10">
    <source>
        <dbReference type="ARBA" id="ARBA00029693"/>
    </source>
</evidence>
<evidence type="ECO:0000256" key="8">
    <source>
        <dbReference type="ARBA" id="ARBA00023136"/>
    </source>
</evidence>
<dbReference type="InterPro" id="IPR007223">
    <property type="entry name" value="Peroxin-13_N"/>
</dbReference>
<evidence type="ECO:0000256" key="2">
    <source>
        <dbReference type="ARBA" id="ARBA00022443"/>
    </source>
</evidence>
<evidence type="ECO:0000256" key="11">
    <source>
        <dbReference type="ARBA" id="ARBA00034535"/>
    </source>
</evidence>
<dbReference type="Gene3D" id="2.30.30.40">
    <property type="entry name" value="SH3 Domains"/>
    <property type="match status" value="1"/>
</dbReference>
<dbReference type="AlphaFoldDB" id="A0A034VDR8"/>
<evidence type="ECO:0000256" key="6">
    <source>
        <dbReference type="ARBA" id="ARBA00022989"/>
    </source>
</evidence>
<accession>A0A034VDR8</accession>
<keyword evidence="3" id="KW-0813">Transport</keyword>
<dbReference type="InterPro" id="IPR036028">
    <property type="entry name" value="SH3-like_dom_sf"/>
</dbReference>
<evidence type="ECO:0000259" key="15">
    <source>
        <dbReference type="PROSITE" id="PS50002"/>
    </source>
</evidence>
<feature type="compositionally biased region" description="Low complexity" evidence="14">
    <location>
        <begin position="930"/>
        <end position="940"/>
    </location>
</feature>
<evidence type="ECO:0000256" key="12">
    <source>
        <dbReference type="ARBA" id="ARBA00046271"/>
    </source>
</evidence>
<dbReference type="PANTHER" id="PTHR19332">
    <property type="entry name" value="PEROXISOMAL MEMBRANE PROTEIN PEX13"/>
    <property type="match status" value="1"/>
</dbReference>
<dbReference type="SUPFAM" id="SSF50044">
    <property type="entry name" value="SH3-domain"/>
    <property type="match status" value="1"/>
</dbReference>
<dbReference type="OrthoDB" id="10037838at2759"/>
<organism evidence="16">
    <name type="scientific">Bactrocera dorsalis</name>
    <name type="common">Oriental fruit fly</name>
    <name type="synonym">Dacus dorsalis</name>
    <dbReference type="NCBI Taxonomy" id="27457"/>
    <lineage>
        <taxon>Eukaryota</taxon>
        <taxon>Metazoa</taxon>
        <taxon>Ecdysozoa</taxon>
        <taxon>Arthropoda</taxon>
        <taxon>Hexapoda</taxon>
        <taxon>Insecta</taxon>
        <taxon>Pterygota</taxon>
        <taxon>Neoptera</taxon>
        <taxon>Endopterygota</taxon>
        <taxon>Diptera</taxon>
        <taxon>Brachycera</taxon>
        <taxon>Muscomorpha</taxon>
        <taxon>Tephritoidea</taxon>
        <taxon>Tephritidae</taxon>
        <taxon>Bactrocera</taxon>
        <taxon>Bactrocera</taxon>
    </lineage>
</organism>
<dbReference type="PROSITE" id="PS50002">
    <property type="entry name" value="SH3"/>
    <property type="match status" value="1"/>
</dbReference>
<gene>
    <name evidence="16" type="primary">PEX13</name>
</gene>
<feature type="region of interest" description="Disordered" evidence="14">
    <location>
        <begin position="925"/>
        <end position="978"/>
    </location>
</feature>
<feature type="region of interest" description="Disordered" evidence="14">
    <location>
        <begin position="656"/>
        <end position="675"/>
    </location>
</feature>
<dbReference type="Pfam" id="PF04088">
    <property type="entry name" value="Peroxin-13_N"/>
    <property type="match status" value="1"/>
</dbReference>
<keyword evidence="9" id="KW-0576">Peroxisome</keyword>
<name>A0A034VDR8_BACDO</name>
<dbReference type="GO" id="GO:0016560">
    <property type="term" value="P:protein import into peroxisome matrix, docking"/>
    <property type="evidence" value="ECO:0007669"/>
    <property type="project" value="InterPro"/>
</dbReference>
<sequence>MVDNGGATNNFRSPILMESNLMPPAGVATGGGIRTIGNSSDSQLHTPFAGNVRALPPPLPQAPYTTNTGYSTNSTYGGYTGYNSFGNSFGSYGGYGNSYGGYGSFGSYGGNFGGAYNRFGIGGINHMDPEMRFVQMAEASARPAFQSIESLVSAIGNIAAMLDSTFFALTSSFRAILGVASNFGRLRGVFAQFWHTFAIFRGLTWMYKKIMYWLRLSNIDPSSETFKQAFAEAVNDSSQQSGAPKLPHKGQSPWPVLAFISFIFTAPYLIMKLLGTVTNTAQEEARNPTKWINPIETVAIYDFQARNPTELSMQGNQTLLIAPKEIQNTLGMLNTGWAIACTVDHQNVGIIPINYVKSPQQLREEQQQQQQAGQINTNTAATTRKQHAYSWYAPVYTALEEELEQDSRDSSPIHNLANTKKQHLNHYQQQRSSHNSSTAADNETVALLETRNQVNIQAQLHAQANSHAHAAKDGNDISAVGGGNGVGSGSGVGVARNAKYEAKYAGLARRTNGGGPQAPTTLPLSNAHNAAMQAEMSGGESGYTDAQTTAPMNGFDGDVGLVNSLGGTLPPRRRIENFLKSLVGRKSSSARSNSGNSINGGNVDVLNCRAENIVSQQPMPSSPEIKITRTPSEQNMVLLRETSQRGRQYKQQLAAAQEQRKSDCGGGDKLTVNGATQGSTSSLNVVQQKLWNIMRREGSAASLYNEKSHSIVQYRGLRKCETVLALTRQTNSLCSPIFGGSAAAHVGASGRNNGSANNGGAGVARHNSCSAGGGGSACGGMRRTHTTGSGIFSTSGVEQIRPLNRLRNSVTSINAAATCSRCSSLLSLAASGSRYSLNVAANAGAAGAFAPTTATQMHTSASQQQLQALAATLDYKPPPHSSQQHQQQRERKISNVSSSQLNSSNYIVLSSNRIADTTVVEHNAGGSGAGNSSSGNCSRKSSADAPSTHSASSITPPSNMTTATLTSSITSPHASTPTTPVAAATATAYASVAASVVAPDTLVITPTANAPQAPIAMSPYTANNTNNSNTSGILVDLPTSPTSPTSVTSSAGTPCTSASCSSATTPAPTYALPPTSQTYPFTITSLLAMSKTTMERDAGGRCAGG</sequence>
<comment type="similarity">
    <text evidence="1">Belongs to the peroxin-13 family.</text>
</comment>
<dbReference type="PANTHER" id="PTHR19332:SF1">
    <property type="entry name" value="PEROXISOMAL MEMBRANE PROTEIN PEX13"/>
    <property type="match status" value="1"/>
</dbReference>
<dbReference type="CDD" id="cd11864">
    <property type="entry name" value="SH3_PEX13_eumet"/>
    <property type="match status" value="1"/>
</dbReference>
<feature type="compositionally biased region" description="Polar residues" evidence="14">
    <location>
        <begin position="944"/>
        <end position="965"/>
    </location>
</feature>
<evidence type="ECO:0000256" key="1">
    <source>
        <dbReference type="ARBA" id="ARBA00006033"/>
    </source>
</evidence>
<evidence type="ECO:0000256" key="4">
    <source>
        <dbReference type="ARBA" id="ARBA00022692"/>
    </source>
</evidence>
<dbReference type="InterPro" id="IPR001452">
    <property type="entry name" value="SH3_domain"/>
</dbReference>
<evidence type="ECO:0000256" key="5">
    <source>
        <dbReference type="ARBA" id="ARBA00022927"/>
    </source>
</evidence>
<keyword evidence="4" id="KW-0812">Transmembrane</keyword>
<evidence type="ECO:0000256" key="13">
    <source>
        <dbReference type="PROSITE-ProRule" id="PRU00192"/>
    </source>
</evidence>
<dbReference type="InterPro" id="IPR035463">
    <property type="entry name" value="Pex13"/>
</dbReference>
<feature type="region of interest" description="Disordered" evidence="14">
    <location>
        <begin position="874"/>
        <end position="898"/>
    </location>
</feature>
<keyword evidence="7" id="KW-0811">Translocation</keyword>
<proteinExistence type="inferred from homology"/>
<evidence type="ECO:0000313" key="16">
    <source>
        <dbReference type="EMBL" id="JAC39935.1"/>
    </source>
</evidence>
<feature type="compositionally biased region" description="Low complexity" evidence="14">
    <location>
        <begin position="966"/>
        <end position="978"/>
    </location>
</feature>
<dbReference type="GO" id="GO:0005778">
    <property type="term" value="C:peroxisomal membrane"/>
    <property type="evidence" value="ECO:0007669"/>
    <property type="project" value="UniProtKB-SubCell"/>
</dbReference>
<feature type="domain" description="SH3" evidence="15">
    <location>
        <begin position="292"/>
        <end position="361"/>
    </location>
</feature>
<evidence type="ECO:0000256" key="3">
    <source>
        <dbReference type="ARBA" id="ARBA00022448"/>
    </source>
</evidence>
<dbReference type="SMART" id="SM00326">
    <property type="entry name" value="SH3"/>
    <property type="match status" value="1"/>
</dbReference>
<feature type="region of interest" description="Disordered" evidence="14">
    <location>
        <begin position="1038"/>
        <end position="1058"/>
    </location>
</feature>
<dbReference type="GO" id="GO:1990429">
    <property type="term" value="C:peroxisomal importomer complex"/>
    <property type="evidence" value="ECO:0007669"/>
    <property type="project" value="TreeGrafter"/>
</dbReference>
<feature type="non-terminal residue" evidence="16">
    <location>
        <position position="1105"/>
    </location>
</feature>
<dbReference type="EMBL" id="GAKP01019017">
    <property type="protein sequence ID" value="JAC39935.1"/>
    <property type="molecule type" value="Transcribed_RNA"/>
</dbReference>
<keyword evidence="2 13" id="KW-0728">SH3 domain</keyword>
<comment type="subcellular location">
    <subcellularLocation>
        <location evidence="12">Peroxisome membrane</location>
    </subcellularLocation>
</comment>
<reference evidence="16" key="1">
    <citation type="journal article" date="2014" name="BMC Genomics">
        <title>Characterizing the developmental transcriptome of the oriental fruit fly, Bactrocera dorsalis (Diptera: Tephritidae) through comparative genomic analysis with Drosophila melanogaster utilizing modENCODE datasets.</title>
        <authorList>
            <person name="Geib S.M."/>
            <person name="Calla B."/>
            <person name="Hall B."/>
            <person name="Hou S."/>
            <person name="Manoukis N.C."/>
        </authorList>
    </citation>
    <scope>NUCLEOTIDE SEQUENCE</scope>
    <source>
        <strain evidence="16">Punador</strain>
    </source>
</reference>
<evidence type="ECO:0000256" key="9">
    <source>
        <dbReference type="ARBA" id="ARBA00023140"/>
    </source>
</evidence>
<protein>
    <recommendedName>
        <fullName evidence="11">Peroxisomal membrane protein PEX13</fullName>
    </recommendedName>
    <alternativeName>
        <fullName evidence="10">Peroxin-13</fullName>
    </alternativeName>
</protein>